<reference evidence="1" key="2">
    <citation type="journal article" date="2015" name="Data Brief">
        <title>Shoot transcriptome of the giant reed, Arundo donax.</title>
        <authorList>
            <person name="Barrero R.A."/>
            <person name="Guerrero F.D."/>
            <person name="Moolhuijzen P."/>
            <person name="Goolsby J.A."/>
            <person name="Tidwell J."/>
            <person name="Bellgard S.E."/>
            <person name="Bellgard M.I."/>
        </authorList>
    </citation>
    <scope>NUCLEOTIDE SEQUENCE</scope>
    <source>
        <tissue evidence="1">Shoot tissue taken approximately 20 cm above the soil surface</tissue>
    </source>
</reference>
<dbReference type="EMBL" id="GBRH01183717">
    <property type="protein sequence ID" value="JAE14179.1"/>
    <property type="molecule type" value="Transcribed_RNA"/>
</dbReference>
<sequence>MIFENNLTAAASFMPTFDTVLSDFAKMGITSANSSFCY</sequence>
<name>A0A0A9FSJ1_ARUDO</name>
<accession>A0A0A9FSJ1</accession>
<dbReference type="AlphaFoldDB" id="A0A0A9FSJ1"/>
<organism evidence="1">
    <name type="scientific">Arundo donax</name>
    <name type="common">Giant reed</name>
    <name type="synonym">Donax arundinaceus</name>
    <dbReference type="NCBI Taxonomy" id="35708"/>
    <lineage>
        <taxon>Eukaryota</taxon>
        <taxon>Viridiplantae</taxon>
        <taxon>Streptophyta</taxon>
        <taxon>Embryophyta</taxon>
        <taxon>Tracheophyta</taxon>
        <taxon>Spermatophyta</taxon>
        <taxon>Magnoliopsida</taxon>
        <taxon>Liliopsida</taxon>
        <taxon>Poales</taxon>
        <taxon>Poaceae</taxon>
        <taxon>PACMAD clade</taxon>
        <taxon>Arundinoideae</taxon>
        <taxon>Arundineae</taxon>
        <taxon>Arundo</taxon>
    </lineage>
</organism>
<proteinExistence type="predicted"/>
<evidence type="ECO:0000313" key="1">
    <source>
        <dbReference type="EMBL" id="JAE14179.1"/>
    </source>
</evidence>
<reference evidence="1" key="1">
    <citation type="submission" date="2014-09" db="EMBL/GenBank/DDBJ databases">
        <authorList>
            <person name="Magalhaes I.L.F."/>
            <person name="Oliveira U."/>
            <person name="Santos F.R."/>
            <person name="Vidigal T.H.D.A."/>
            <person name="Brescovit A.D."/>
            <person name="Santos A.J."/>
        </authorList>
    </citation>
    <scope>NUCLEOTIDE SEQUENCE</scope>
    <source>
        <tissue evidence="1">Shoot tissue taken approximately 20 cm above the soil surface</tissue>
    </source>
</reference>
<protein>
    <submittedName>
        <fullName evidence="1">Uncharacterized protein</fullName>
    </submittedName>
</protein>